<dbReference type="InterPro" id="IPR028584">
    <property type="entry name" value="Cellobiose_2_epim"/>
</dbReference>
<comment type="similarity">
    <text evidence="2">Belongs to the N-acylglucosamine 2-epimerase family.</text>
</comment>
<comment type="function">
    <text evidence="4">Catalyzes the reversible epimerization of cellobiose to 4-O-beta-D-glucopyranosyl-D-mannose (Glc-Man).</text>
</comment>
<dbReference type="EMBL" id="JBHTMV010000003">
    <property type="protein sequence ID" value="MFD1293341.1"/>
    <property type="molecule type" value="Genomic_DNA"/>
</dbReference>
<evidence type="ECO:0000313" key="6">
    <source>
        <dbReference type="Proteomes" id="UP001597241"/>
    </source>
</evidence>
<dbReference type="InterPro" id="IPR010819">
    <property type="entry name" value="AGE/CE"/>
</dbReference>
<evidence type="ECO:0000313" key="5">
    <source>
        <dbReference type="EMBL" id="MFD1293341.1"/>
    </source>
</evidence>
<dbReference type="Proteomes" id="UP001597241">
    <property type="component" value="Unassembled WGS sequence"/>
</dbReference>
<evidence type="ECO:0000256" key="3">
    <source>
        <dbReference type="ARBA" id="ARBA00023235"/>
    </source>
</evidence>
<keyword evidence="6" id="KW-1185">Reference proteome</keyword>
<organism evidence="5 6">
    <name type="scientific">Lutibacter holmesii</name>
    <dbReference type="NCBI Taxonomy" id="1137985"/>
    <lineage>
        <taxon>Bacteria</taxon>
        <taxon>Pseudomonadati</taxon>
        <taxon>Bacteroidota</taxon>
        <taxon>Flavobacteriia</taxon>
        <taxon>Flavobacteriales</taxon>
        <taxon>Flavobacteriaceae</taxon>
        <taxon>Lutibacter</taxon>
    </lineage>
</organism>
<dbReference type="SUPFAM" id="SSF48208">
    <property type="entry name" value="Six-hairpin glycosidases"/>
    <property type="match status" value="1"/>
</dbReference>
<dbReference type="PANTHER" id="PTHR15108">
    <property type="entry name" value="N-ACYLGLUCOSAMINE-2-EPIMERASE"/>
    <property type="match status" value="1"/>
</dbReference>
<dbReference type="HAMAP" id="MF_00929">
    <property type="entry name" value="Cellobiose_2_epim"/>
    <property type="match status" value="1"/>
</dbReference>
<proteinExistence type="inferred from homology"/>
<dbReference type="Gene3D" id="1.50.10.10">
    <property type="match status" value="1"/>
</dbReference>
<protein>
    <recommendedName>
        <fullName evidence="4">Cellobiose 2-epimerase</fullName>
        <shortName evidence="4">CE</shortName>
        <ecNumber evidence="4">5.1.3.11</ecNumber>
    </recommendedName>
</protein>
<reference evidence="6" key="1">
    <citation type="journal article" date="2019" name="Int. J. Syst. Evol. Microbiol.">
        <title>The Global Catalogue of Microorganisms (GCM) 10K type strain sequencing project: providing services to taxonomists for standard genome sequencing and annotation.</title>
        <authorList>
            <consortium name="The Broad Institute Genomics Platform"/>
            <consortium name="The Broad Institute Genome Sequencing Center for Infectious Disease"/>
            <person name="Wu L."/>
            <person name="Ma J."/>
        </authorList>
    </citation>
    <scope>NUCLEOTIDE SEQUENCE [LARGE SCALE GENOMIC DNA]</scope>
    <source>
        <strain evidence="6">CCUG 62221</strain>
    </source>
</reference>
<evidence type="ECO:0000256" key="4">
    <source>
        <dbReference type="HAMAP-Rule" id="MF_00929"/>
    </source>
</evidence>
<gene>
    <name evidence="5" type="ORF">ACFQ5N_05785</name>
</gene>
<dbReference type="InterPro" id="IPR008928">
    <property type="entry name" value="6-hairpin_glycosidase_sf"/>
</dbReference>
<dbReference type="RefSeq" id="WP_386808541.1">
    <property type="nucleotide sequence ID" value="NZ_JBHTMV010000003.1"/>
</dbReference>
<dbReference type="InterPro" id="IPR012341">
    <property type="entry name" value="6hp_glycosidase-like_sf"/>
</dbReference>
<accession>A0ABW3WNT1</accession>
<comment type="similarity">
    <text evidence="4">Belongs to the cellobiose 2-epimerase family.</text>
</comment>
<name>A0ABW3WNT1_9FLAO</name>
<dbReference type="Pfam" id="PF07221">
    <property type="entry name" value="GlcNAc_2-epim"/>
    <property type="match status" value="1"/>
</dbReference>
<sequence>MKHPKAEKIANVLTKELENILNYWTHNSIDELNDGFLGERDHYNNIVPNATKGVILNSRILWSFSAASSHYKTDKYLAICKRSYDYLETFFKDELYGGVFWELSSEGKPLNKRKQIYAQAFMIYALSEYYLYSKNQDALEWAIDIYELIEKHANDTVNNGYIEAFNEDWSPIKDMRLSNKDANEAKTMNTHLHVLEAYTNLYKVYKNPSLKQHLTNLTTLFFNKFLNPENHLNLFFDEEWNLKSSTISYGHDIETAWLLIEAAKVIANEKLLQKTQDIAVLIANTFVKEGIDTDGGVLNEYNPISKKLDGDKHWWPQAEALVGLTYAYNITENEKYLTAAIRVLNFLEKHIIDHKNGEWFWRVHQNQKVDTSNCKMGMWKAPYHNSRACIMLSK</sequence>
<comment type="caution">
    <text evidence="5">The sequence shown here is derived from an EMBL/GenBank/DDBJ whole genome shotgun (WGS) entry which is preliminary data.</text>
</comment>
<evidence type="ECO:0000256" key="1">
    <source>
        <dbReference type="ARBA" id="ARBA00001470"/>
    </source>
</evidence>
<comment type="catalytic activity">
    <reaction evidence="1 4">
        <text>D-cellobiose = beta-D-glucosyl-(1-&gt;4)-D-mannopyranose</text>
        <dbReference type="Rhea" id="RHEA:23384"/>
        <dbReference type="ChEBI" id="CHEBI:17057"/>
        <dbReference type="ChEBI" id="CHEBI:47931"/>
        <dbReference type="EC" id="5.1.3.11"/>
    </reaction>
</comment>
<evidence type="ECO:0000256" key="2">
    <source>
        <dbReference type="ARBA" id="ARBA00008558"/>
    </source>
</evidence>
<dbReference type="EC" id="5.1.3.11" evidence="4"/>
<keyword evidence="3 4" id="KW-0413">Isomerase</keyword>